<gene>
    <name evidence="2" type="ORF">GCM10009111_23500</name>
</gene>
<sequence>MKKSLLALPILMALAACNDSSSDAKEEVEEIQEIAATLETTKVQLQFNLPASSGILNTQNISLDDPLTYNASFSTYICEPSGEQALLHIYFIKTEHQKWDVYYSLDDDLLNIDGGEIGGTGQNKATLEFDELGNFVRQVPYILNTTELQYPEKNYSIEFDFYSDSTTNLDENFNAKNLDSNGC</sequence>
<dbReference type="SUPFAM" id="SSF117143">
    <property type="entry name" value="Flagellar hook protein flgE"/>
    <property type="match status" value="1"/>
</dbReference>
<dbReference type="Pfam" id="PF07559">
    <property type="entry name" value="FlgE_D2"/>
    <property type="match status" value="1"/>
</dbReference>
<dbReference type="InterPro" id="IPR037925">
    <property type="entry name" value="FlgE/F/G-like"/>
</dbReference>
<organism evidence="2 3">
    <name type="scientific">Colwellia asteriadis</name>
    <dbReference type="NCBI Taxonomy" id="517723"/>
    <lineage>
        <taxon>Bacteria</taxon>
        <taxon>Pseudomonadati</taxon>
        <taxon>Pseudomonadota</taxon>
        <taxon>Gammaproteobacteria</taxon>
        <taxon>Alteromonadales</taxon>
        <taxon>Colwelliaceae</taxon>
        <taxon>Colwellia</taxon>
    </lineage>
</organism>
<name>A0ABN1L8H6_9GAMM</name>
<evidence type="ECO:0000259" key="1">
    <source>
        <dbReference type="Pfam" id="PF07559"/>
    </source>
</evidence>
<dbReference type="RefSeq" id="WP_343817662.1">
    <property type="nucleotide sequence ID" value="NZ_BAAAFA010000008.1"/>
</dbReference>
<keyword evidence="3" id="KW-1185">Reference proteome</keyword>
<comment type="caution">
    <text evidence="2">The sequence shown here is derived from an EMBL/GenBank/DDBJ whole genome shotgun (WGS) entry which is preliminary data.</text>
</comment>
<dbReference type="InterPro" id="IPR011491">
    <property type="entry name" value="FlgE_D2"/>
</dbReference>
<dbReference type="Gene3D" id="2.60.98.20">
    <property type="entry name" value="Flagellar hook protein FlgE"/>
    <property type="match status" value="1"/>
</dbReference>
<reference evidence="2 3" key="1">
    <citation type="journal article" date="2019" name="Int. J. Syst. Evol. Microbiol.">
        <title>The Global Catalogue of Microorganisms (GCM) 10K type strain sequencing project: providing services to taxonomists for standard genome sequencing and annotation.</title>
        <authorList>
            <consortium name="The Broad Institute Genomics Platform"/>
            <consortium name="The Broad Institute Genome Sequencing Center for Infectious Disease"/>
            <person name="Wu L."/>
            <person name="Ma J."/>
        </authorList>
    </citation>
    <scope>NUCLEOTIDE SEQUENCE [LARGE SCALE GENOMIC DNA]</scope>
    <source>
        <strain evidence="2 3">JCM 15608</strain>
    </source>
</reference>
<proteinExistence type="predicted"/>
<accession>A0ABN1L8H6</accession>
<dbReference type="InterPro" id="IPR037058">
    <property type="entry name" value="Falgellar_hook_FlgE_sf"/>
</dbReference>
<dbReference type="PROSITE" id="PS51257">
    <property type="entry name" value="PROKAR_LIPOPROTEIN"/>
    <property type="match status" value="1"/>
</dbReference>
<evidence type="ECO:0000313" key="2">
    <source>
        <dbReference type="EMBL" id="GAA0819470.1"/>
    </source>
</evidence>
<dbReference type="Proteomes" id="UP001500021">
    <property type="component" value="Unassembled WGS sequence"/>
</dbReference>
<protein>
    <recommendedName>
        <fullName evidence="1">Flagellar hook protein FlgE D2 domain-containing protein</fullName>
    </recommendedName>
</protein>
<evidence type="ECO:0000313" key="3">
    <source>
        <dbReference type="Proteomes" id="UP001500021"/>
    </source>
</evidence>
<feature type="domain" description="Flagellar hook protein FlgE D2" evidence="1">
    <location>
        <begin position="50"/>
        <end position="182"/>
    </location>
</feature>
<dbReference type="EMBL" id="BAAAFA010000008">
    <property type="protein sequence ID" value="GAA0819470.1"/>
    <property type="molecule type" value="Genomic_DNA"/>
</dbReference>